<dbReference type="GO" id="GO:0006508">
    <property type="term" value="P:proteolysis"/>
    <property type="evidence" value="ECO:0007669"/>
    <property type="project" value="UniProtKB-KW"/>
</dbReference>
<reference evidence="7" key="1">
    <citation type="submission" date="2016-10" db="EMBL/GenBank/DDBJ databases">
        <authorList>
            <person name="Varghese N."/>
            <person name="Submissions S."/>
        </authorList>
    </citation>
    <scope>NUCLEOTIDE SEQUENCE [LARGE SCALE GENOMIC DNA]</scope>
    <source>
        <strain evidence="7">DSM 45413</strain>
    </source>
</reference>
<proteinExistence type="inferred from homology"/>
<evidence type="ECO:0000256" key="2">
    <source>
        <dbReference type="ARBA" id="ARBA00022670"/>
    </source>
</evidence>
<dbReference type="PANTHER" id="PTHR47359">
    <property type="entry name" value="PEPTIDOGLYCAN DL-ENDOPEPTIDASE CWLO"/>
    <property type="match status" value="1"/>
</dbReference>
<sequence length="178" mass="18009">MTTSRITLSRRTSRTARGAVIALVAGAGIALTPTTALAVPAAVPAAVPTAVPSSVLSVVAPTPAAQRAVATALAQVGKPYVWGGGGPNSFDCSGLTQFAYASAGISLPHSSRMQSRMGTPVGLWSLQPGDLLFYYSPVSHVAMYIGDGMMVHASTPGRPVSVVWAGSMPGFVGATRVA</sequence>
<dbReference type="InterPro" id="IPR000064">
    <property type="entry name" value="NLP_P60_dom"/>
</dbReference>
<protein>
    <submittedName>
        <fullName evidence="6">Cell wall-associated hydrolase, NlpC family</fullName>
    </submittedName>
</protein>
<keyword evidence="7" id="KW-1185">Reference proteome</keyword>
<evidence type="ECO:0000256" key="3">
    <source>
        <dbReference type="ARBA" id="ARBA00022801"/>
    </source>
</evidence>
<keyword evidence="2" id="KW-0645">Protease</keyword>
<name>A0A1H8VWG2_9ACTN</name>
<dbReference type="GO" id="GO:0008234">
    <property type="term" value="F:cysteine-type peptidase activity"/>
    <property type="evidence" value="ECO:0007669"/>
    <property type="project" value="UniProtKB-KW"/>
</dbReference>
<dbReference type="STRING" id="673521.SAMN05660991_03801"/>
<dbReference type="PANTHER" id="PTHR47359:SF3">
    <property type="entry name" value="NLP_P60 DOMAIN-CONTAINING PROTEIN-RELATED"/>
    <property type="match status" value="1"/>
</dbReference>
<dbReference type="InterPro" id="IPR051794">
    <property type="entry name" value="PG_Endopeptidase_C40"/>
</dbReference>
<dbReference type="InterPro" id="IPR038765">
    <property type="entry name" value="Papain-like_cys_pep_sf"/>
</dbReference>
<feature type="domain" description="NlpC/P60" evidence="5">
    <location>
        <begin position="62"/>
        <end position="178"/>
    </location>
</feature>
<dbReference type="AlphaFoldDB" id="A0A1H8VWG2"/>
<keyword evidence="3 6" id="KW-0378">Hydrolase</keyword>
<dbReference type="RefSeq" id="WP_091947252.1">
    <property type="nucleotide sequence ID" value="NZ_FOEE01000014.1"/>
</dbReference>
<organism evidence="6 7">
    <name type="scientific">Trujillonella endophytica</name>
    <dbReference type="NCBI Taxonomy" id="673521"/>
    <lineage>
        <taxon>Bacteria</taxon>
        <taxon>Bacillati</taxon>
        <taxon>Actinomycetota</taxon>
        <taxon>Actinomycetes</taxon>
        <taxon>Geodermatophilales</taxon>
        <taxon>Geodermatophilaceae</taxon>
        <taxon>Trujillonella</taxon>
    </lineage>
</organism>
<evidence type="ECO:0000259" key="5">
    <source>
        <dbReference type="PROSITE" id="PS51935"/>
    </source>
</evidence>
<gene>
    <name evidence="6" type="ORF">SAMN05660991_03801</name>
</gene>
<evidence type="ECO:0000313" key="7">
    <source>
        <dbReference type="Proteomes" id="UP000198960"/>
    </source>
</evidence>
<dbReference type="Pfam" id="PF00877">
    <property type="entry name" value="NLPC_P60"/>
    <property type="match status" value="1"/>
</dbReference>
<evidence type="ECO:0000313" key="6">
    <source>
        <dbReference type="EMBL" id="SEP19288.1"/>
    </source>
</evidence>
<dbReference type="SUPFAM" id="SSF54001">
    <property type="entry name" value="Cysteine proteinases"/>
    <property type="match status" value="1"/>
</dbReference>
<accession>A0A1H8VWG2</accession>
<dbReference type="Proteomes" id="UP000198960">
    <property type="component" value="Unassembled WGS sequence"/>
</dbReference>
<dbReference type="EMBL" id="FOEE01000014">
    <property type="protein sequence ID" value="SEP19288.1"/>
    <property type="molecule type" value="Genomic_DNA"/>
</dbReference>
<dbReference type="PROSITE" id="PS51935">
    <property type="entry name" value="NLPC_P60"/>
    <property type="match status" value="1"/>
</dbReference>
<evidence type="ECO:0000256" key="4">
    <source>
        <dbReference type="ARBA" id="ARBA00022807"/>
    </source>
</evidence>
<comment type="similarity">
    <text evidence="1">Belongs to the peptidase C40 family.</text>
</comment>
<evidence type="ECO:0000256" key="1">
    <source>
        <dbReference type="ARBA" id="ARBA00007074"/>
    </source>
</evidence>
<dbReference type="OrthoDB" id="5177647at2"/>
<dbReference type="Gene3D" id="3.90.1720.10">
    <property type="entry name" value="endopeptidase domain like (from Nostoc punctiforme)"/>
    <property type="match status" value="1"/>
</dbReference>
<keyword evidence="4" id="KW-0788">Thiol protease</keyword>